<dbReference type="Pfam" id="PF12937">
    <property type="entry name" value="F-box-like"/>
    <property type="match status" value="1"/>
</dbReference>
<organism evidence="4">
    <name type="scientific">Oryza nivara</name>
    <name type="common">Indian wild rice</name>
    <name type="synonym">Oryza sativa f. spontanea</name>
    <dbReference type="NCBI Taxonomy" id="4536"/>
    <lineage>
        <taxon>Eukaryota</taxon>
        <taxon>Viridiplantae</taxon>
        <taxon>Streptophyta</taxon>
        <taxon>Embryophyta</taxon>
        <taxon>Tracheophyta</taxon>
        <taxon>Spermatophyta</taxon>
        <taxon>Magnoliopsida</taxon>
        <taxon>Liliopsida</taxon>
        <taxon>Poales</taxon>
        <taxon>Poaceae</taxon>
        <taxon>BOP clade</taxon>
        <taxon>Oryzoideae</taxon>
        <taxon>Oryzeae</taxon>
        <taxon>Oryzinae</taxon>
        <taxon>Oryza</taxon>
    </lineage>
</organism>
<proteinExistence type="predicted"/>
<reference evidence="4" key="2">
    <citation type="submission" date="2018-04" db="EMBL/GenBank/DDBJ databases">
        <title>OnivRS2 (Oryza nivara Reference Sequence Version 2).</title>
        <authorList>
            <person name="Zhang J."/>
            <person name="Kudrna D."/>
            <person name="Lee S."/>
            <person name="Talag J."/>
            <person name="Rajasekar S."/>
            <person name="Welchert J."/>
            <person name="Hsing Y.-I."/>
            <person name="Wing R.A."/>
        </authorList>
    </citation>
    <scope>NUCLEOTIDE SEQUENCE [LARGE SCALE GENOMIC DNA]</scope>
    <source>
        <strain evidence="4">SL10</strain>
    </source>
</reference>
<evidence type="ECO:0000259" key="2">
    <source>
        <dbReference type="Pfam" id="PF01425"/>
    </source>
</evidence>
<dbReference type="HOGENOM" id="CLU_312948_0_0_1"/>
<protein>
    <submittedName>
        <fullName evidence="4">Uncharacterized protein</fullName>
    </submittedName>
</protein>
<accession>A0A0E0HWL8</accession>
<evidence type="ECO:0000256" key="1">
    <source>
        <dbReference type="SAM" id="MobiDB-lite"/>
    </source>
</evidence>
<dbReference type="InterPro" id="IPR001810">
    <property type="entry name" value="F-box_dom"/>
</dbReference>
<reference evidence="4" key="1">
    <citation type="submission" date="2015-04" db="UniProtKB">
        <authorList>
            <consortium name="EnsemblPlants"/>
        </authorList>
    </citation>
    <scope>IDENTIFICATION</scope>
    <source>
        <strain evidence="4">SL10</strain>
    </source>
</reference>
<dbReference type="Proteomes" id="UP000006591">
    <property type="component" value="Chromosome 7"/>
</dbReference>
<sequence length="937" mass="101467">MSEEETLHHHHHRRRLPSTAPSPSPSPLDDDDLLQEILLRLPPDASTLPTASAVCKRWRRLAFEPGFRRRFVARHEPPFLGFFFPYDFDPVFSFNAGFRSTTAQHHLPAHRFLPEREIGLRWEIVNCCKGLALFRITFRGGCKCKEFMVVDPISGDRRLLPFPLVDGKFLSATVVPAAADRRSFRVVAVFAERNTFTSVFASVYSSDAGVWSDYVSRLCLPWEVWVLRPSVLAGNAVHWFLDGYNVLMFDLESQKLGFSELPLDAKDDEDFPHRCRCQIIPAGDGRLGLAVIVGSTMQLWEREIGDGSDATWLLRRTLQLNFLPLEAEGRKLIVGVAEENSSILLWTRVGLFMVHLKLGRSTEKSPSTTTTPTQASELQTPPLLTQQSSDAMLPSAAPARCLLLLLLLAVAVAGAAFDLEEATVDSIRRAFADGELTSRGLVELYLRRAAALDPSLHAVVELDPDGALAAADRADDARRLFASAGGGALPPPLLNGIPVLVKDNIAAAGGGGALNATCGSLALVGSRPAGDAGVVERLRRAGAVVLGTASLSEWCNFRAPGIPAGWSPRAGQGKNPYVPSATPCASSSGSAIAAAANMVAVTIGTETDGSIMCPSSYNSVVGIKPTVGLTSRAGVIIISPRMDTVGTVSDAVHVLEAIVGYDPRDAEATRMALQYIPEDGYRQFLNIDGLRGKRLGILRKDFFRFPSGSVQQKMTMTTSTVQSYAYSSLKMNEIKFLSFLLIPGCYKTESKMGAILVDNLEIPNMNIINDAVQSGERALMLAEFKLSLNSYLSELASSPVRSLSDIIDFNNKHPVEERMAEFGQSYLLQSEATDGTGPTEKKAIAKLNELCESGLEKIMRVNQLDAIVSPGASAHSLLAIGGYPAITVPAGYASNGVPFAICFGGLKGSEPRLIEIAYSFEQATKVRRPPTLQHSII</sequence>
<evidence type="ECO:0000313" key="4">
    <source>
        <dbReference type="EnsemblPlants" id="ONIVA07G01680.1"/>
    </source>
</evidence>
<dbReference type="EnsemblPlants" id="ONIVA07G01680.1">
    <property type="protein sequence ID" value="ONIVA07G01680.1"/>
    <property type="gene ID" value="ONIVA07G01680"/>
</dbReference>
<evidence type="ECO:0000259" key="3">
    <source>
        <dbReference type="Pfam" id="PF12937"/>
    </source>
</evidence>
<feature type="domain" description="F-box" evidence="3">
    <location>
        <begin position="31"/>
        <end position="71"/>
    </location>
</feature>
<feature type="region of interest" description="Disordered" evidence="1">
    <location>
        <begin position="1"/>
        <end position="28"/>
    </location>
</feature>
<dbReference type="InterPro" id="IPR036928">
    <property type="entry name" value="AS_sf"/>
</dbReference>
<dbReference type="AlphaFoldDB" id="A0A0E0HWL8"/>
<name>A0A0E0HWL8_ORYNI</name>
<dbReference type="SUPFAM" id="SSF81383">
    <property type="entry name" value="F-box domain"/>
    <property type="match status" value="1"/>
</dbReference>
<dbReference type="eggNOG" id="KOG1211">
    <property type="taxonomic scope" value="Eukaryota"/>
</dbReference>
<dbReference type="InterPro" id="IPR036047">
    <property type="entry name" value="F-box-like_dom_sf"/>
</dbReference>
<dbReference type="InterPro" id="IPR023631">
    <property type="entry name" value="Amidase_dom"/>
</dbReference>
<dbReference type="PANTHER" id="PTHR42678:SF18">
    <property type="entry name" value="AMIDASE DOMAIN-CONTAINING PROTEIN"/>
    <property type="match status" value="1"/>
</dbReference>
<dbReference type="STRING" id="4536.A0A0E0HWL8"/>
<dbReference type="Gene3D" id="1.20.1280.50">
    <property type="match status" value="1"/>
</dbReference>
<feature type="domain" description="Amidase" evidence="2">
    <location>
        <begin position="441"/>
        <end position="913"/>
    </location>
</feature>
<dbReference type="SUPFAM" id="SSF75304">
    <property type="entry name" value="Amidase signature (AS) enzymes"/>
    <property type="match status" value="1"/>
</dbReference>
<evidence type="ECO:0000313" key="5">
    <source>
        <dbReference type="Proteomes" id="UP000006591"/>
    </source>
</evidence>
<dbReference type="PANTHER" id="PTHR42678">
    <property type="entry name" value="AMIDASE"/>
    <property type="match status" value="1"/>
</dbReference>
<keyword evidence="5" id="KW-1185">Reference proteome</keyword>
<dbReference type="Gramene" id="ONIVA07G01680.1">
    <property type="protein sequence ID" value="ONIVA07G01680.1"/>
    <property type="gene ID" value="ONIVA07G01680"/>
</dbReference>
<dbReference type="Pfam" id="PF01425">
    <property type="entry name" value="Amidase"/>
    <property type="match status" value="1"/>
</dbReference>
<dbReference type="Gene3D" id="3.90.1300.10">
    <property type="entry name" value="Amidase signature (AS) domain"/>
    <property type="match status" value="1"/>
</dbReference>